<evidence type="ECO:0000256" key="1">
    <source>
        <dbReference type="SAM" id="MobiDB-lite"/>
    </source>
</evidence>
<dbReference type="Proteomes" id="UP000030758">
    <property type="component" value="Unassembled WGS sequence"/>
</dbReference>
<keyword evidence="2" id="KW-0812">Transmembrane</keyword>
<gene>
    <name evidence="3" type="ORF">M514_00660</name>
</gene>
<name>A0A085N709_9BILA</name>
<accession>A0A085N709</accession>
<evidence type="ECO:0000313" key="3">
    <source>
        <dbReference type="EMBL" id="KFD65255.1"/>
    </source>
</evidence>
<feature type="compositionally biased region" description="Basic and acidic residues" evidence="1">
    <location>
        <begin position="61"/>
        <end position="78"/>
    </location>
</feature>
<dbReference type="AlphaFoldDB" id="A0A085N709"/>
<sequence>MESHEWVALIIIIMLFYILHRQYVKMLLEENAFNANDRSSDDRQNLRSLLYNDDISKYKSHLRSEKQRRLMKEEEKAKGKARKQNRRNGSSSRNAQEGRQTKTTSREKVDPLLAQSDSEVDIEAQMLIKQLADVKKEDQGMDTNLAEGDKQRKQEAVAEQDSDAAGANLVALRRRSPQAAAGIVKSEVLNVNIQSGSVEPKAKAGSKKRTAVLAAEDEAAGIDEEAEKIENEDQNLDMNLPKGSKRRKLEAAAVKESAAIEADLIALRRRSPEAATGMVQSEVVNVSIKSGSVEPRAKPRSKKKAGLLAAESQMPGADVEGQKLRKQGANIKKKDQGRGINLAETKKRRK</sequence>
<reference evidence="3" key="1">
    <citation type="journal article" date="2014" name="Nat. Genet.">
        <title>Genome and transcriptome of the porcine whipworm Trichuris suis.</title>
        <authorList>
            <person name="Jex A.R."/>
            <person name="Nejsum P."/>
            <person name="Schwarz E.M."/>
            <person name="Hu L."/>
            <person name="Young N.D."/>
            <person name="Hall R.S."/>
            <person name="Korhonen P.K."/>
            <person name="Liao S."/>
            <person name="Thamsborg S."/>
            <person name="Xia J."/>
            <person name="Xu P."/>
            <person name="Wang S."/>
            <person name="Scheerlinck J.P."/>
            <person name="Hofmann A."/>
            <person name="Sternberg P.W."/>
            <person name="Wang J."/>
            <person name="Gasser R.B."/>
        </authorList>
    </citation>
    <scope>NUCLEOTIDE SEQUENCE [LARGE SCALE GENOMIC DNA]</scope>
    <source>
        <strain evidence="3">DCEP-RM93F</strain>
    </source>
</reference>
<feature type="transmembrane region" description="Helical" evidence="2">
    <location>
        <begin position="6"/>
        <end position="24"/>
    </location>
</feature>
<dbReference type="EMBL" id="KL367541">
    <property type="protein sequence ID" value="KFD65255.1"/>
    <property type="molecule type" value="Genomic_DNA"/>
</dbReference>
<protein>
    <submittedName>
        <fullName evidence="3">Uncharacterized protein</fullName>
    </submittedName>
</protein>
<keyword evidence="2" id="KW-0472">Membrane</keyword>
<evidence type="ECO:0000256" key="2">
    <source>
        <dbReference type="SAM" id="Phobius"/>
    </source>
</evidence>
<organism evidence="3">
    <name type="scientific">Trichuris suis</name>
    <name type="common">pig whipworm</name>
    <dbReference type="NCBI Taxonomy" id="68888"/>
    <lineage>
        <taxon>Eukaryota</taxon>
        <taxon>Metazoa</taxon>
        <taxon>Ecdysozoa</taxon>
        <taxon>Nematoda</taxon>
        <taxon>Enoplea</taxon>
        <taxon>Dorylaimia</taxon>
        <taxon>Trichinellida</taxon>
        <taxon>Trichuridae</taxon>
        <taxon>Trichuris</taxon>
    </lineage>
</organism>
<feature type="region of interest" description="Disordered" evidence="1">
    <location>
        <begin position="61"/>
        <end position="116"/>
    </location>
</feature>
<keyword evidence="2" id="KW-1133">Transmembrane helix</keyword>
<feature type="compositionally biased region" description="Polar residues" evidence="1">
    <location>
        <begin position="87"/>
        <end position="103"/>
    </location>
</feature>
<proteinExistence type="predicted"/>
<feature type="region of interest" description="Disordered" evidence="1">
    <location>
        <begin position="290"/>
        <end position="350"/>
    </location>
</feature>